<dbReference type="EMBL" id="JAACNO010001059">
    <property type="protein sequence ID" value="KAF4143256.1"/>
    <property type="molecule type" value="Genomic_DNA"/>
</dbReference>
<organism evidence="2 3">
    <name type="scientific">Phytophthora infestans</name>
    <name type="common">Potato late blight agent</name>
    <name type="synonym">Botrytis infestans</name>
    <dbReference type="NCBI Taxonomy" id="4787"/>
    <lineage>
        <taxon>Eukaryota</taxon>
        <taxon>Sar</taxon>
        <taxon>Stramenopiles</taxon>
        <taxon>Oomycota</taxon>
        <taxon>Peronosporomycetes</taxon>
        <taxon>Peronosporales</taxon>
        <taxon>Peronosporaceae</taxon>
        <taxon>Phytophthora</taxon>
    </lineage>
</organism>
<evidence type="ECO:0000313" key="3">
    <source>
        <dbReference type="Proteomes" id="UP000704712"/>
    </source>
</evidence>
<dbReference type="AlphaFoldDB" id="A0A8S9UQS2"/>
<name>A0A8S9UQS2_PHYIN</name>
<gene>
    <name evidence="2" type="ORF">GN958_ATG07617</name>
</gene>
<keyword evidence="1" id="KW-0067">ATP-binding</keyword>
<dbReference type="SUPFAM" id="SSF56112">
    <property type="entry name" value="Protein kinase-like (PK-like)"/>
    <property type="match status" value="1"/>
</dbReference>
<dbReference type="PROSITE" id="PS00107">
    <property type="entry name" value="PROTEIN_KINASE_ATP"/>
    <property type="match status" value="1"/>
</dbReference>
<comment type="caution">
    <text evidence="2">The sequence shown here is derived from an EMBL/GenBank/DDBJ whole genome shotgun (WGS) entry which is preliminary data.</text>
</comment>
<reference evidence="2" key="1">
    <citation type="submission" date="2020-03" db="EMBL/GenBank/DDBJ databases">
        <title>Hybrid Assembly of Korean Phytophthora infestans isolates.</title>
        <authorList>
            <person name="Prokchorchik M."/>
            <person name="Lee Y."/>
            <person name="Seo J."/>
            <person name="Cho J.-H."/>
            <person name="Park Y.-E."/>
            <person name="Jang D.-C."/>
            <person name="Im J.-S."/>
            <person name="Choi J.-G."/>
            <person name="Park H.-J."/>
            <person name="Lee G.-B."/>
            <person name="Lee Y.-G."/>
            <person name="Hong S.-Y."/>
            <person name="Cho K."/>
            <person name="Sohn K.H."/>
        </authorList>
    </citation>
    <scope>NUCLEOTIDE SEQUENCE</scope>
    <source>
        <strain evidence="2">KR_2_A2</strain>
    </source>
</reference>
<evidence type="ECO:0000313" key="2">
    <source>
        <dbReference type="EMBL" id="KAF4143256.1"/>
    </source>
</evidence>
<evidence type="ECO:0000256" key="1">
    <source>
        <dbReference type="PROSITE-ProRule" id="PRU10141"/>
    </source>
</evidence>
<feature type="binding site" evidence="1">
    <location>
        <position position="65"/>
    </location>
    <ligand>
        <name>ATP</name>
        <dbReference type="ChEBI" id="CHEBI:30616"/>
    </ligand>
</feature>
<dbReference type="GO" id="GO:0005524">
    <property type="term" value="F:ATP binding"/>
    <property type="evidence" value="ECO:0007669"/>
    <property type="project" value="UniProtKB-UniRule"/>
</dbReference>
<dbReference type="InterPro" id="IPR011009">
    <property type="entry name" value="Kinase-like_dom_sf"/>
</dbReference>
<dbReference type="InterPro" id="IPR017441">
    <property type="entry name" value="Protein_kinase_ATP_BS"/>
</dbReference>
<accession>A0A8S9UQS2</accession>
<keyword evidence="1" id="KW-0547">Nucleotide-binding</keyword>
<sequence>MEGSKALFRDFITKKKSPWATRLTAACSSLNTEVVEGDTFLGRGAFGRVFKVKRVGQDGDVLALKIVEKISVGRLFLEYDALVRAQYTGLAIRPVGEATKISDGAAMLLSPVGKPISYPTTSQEARVPFDMLWQLHFASVAHGDPRIVKVDSVCGLILLNGGTRPLTHAK</sequence>
<proteinExistence type="predicted"/>
<dbReference type="Gene3D" id="3.30.200.20">
    <property type="entry name" value="Phosphorylase Kinase, domain 1"/>
    <property type="match status" value="1"/>
</dbReference>
<dbReference type="Proteomes" id="UP000704712">
    <property type="component" value="Unassembled WGS sequence"/>
</dbReference>
<evidence type="ECO:0008006" key="4">
    <source>
        <dbReference type="Google" id="ProtNLM"/>
    </source>
</evidence>
<protein>
    <recommendedName>
        <fullName evidence="4">Protein kinase domain-containing protein</fullName>
    </recommendedName>
</protein>